<gene>
    <name evidence="1" type="ORF">EWM63_27770</name>
</gene>
<keyword evidence="2" id="KW-1185">Reference proteome</keyword>
<reference evidence="1 2" key="1">
    <citation type="submission" date="2019-02" db="EMBL/GenBank/DDBJ databases">
        <title>Draft Genome Sequences of Six Type Strains of the Genus Massilia.</title>
        <authorList>
            <person name="Miess H."/>
            <person name="Frediansyhah A."/>
            <person name="Gross H."/>
        </authorList>
    </citation>
    <scope>NUCLEOTIDE SEQUENCE [LARGE SCALE GENOMIC DNA]</scope>
    <source>
        <strain evidence="1 2">DSM 17473</strain>
    </source>
</reference>
<evidence type="ECO:0000313" key="1">
    <source>
        <dbReference type="EMBL" id="QBE66307.1"/>
    </source>
</evidence>
<protein>
    <submittedName>
        <fullName evidence="1">Uncharacterized protein</fullName>
    </submittedName>
</protein>
<evidence type="ECO:0000313" key="2">
    <source>
        <dbReference type="Proteomes" id="UP000290637"/>
    </source>
</evidence>
<name>A0A4P6L4B7_9BURK</name>
<dbReference type="Proteomes" id="UP000290637">
    <property type="component" value="Chromosome"/>
</dbReference>
<accession>A0A4P6L4B7</accession>
<dbReference type="KEGG" id="plue:EWM63_27770"/>
<dbReference type="OrthoDB" id="8812355at2"/>
<dbReference type="EMBL" id="CP035913">
    <property type="protein sequence ID" value="QBE66307.1"/>
    <property type="molecule type" value="Genomic_DNA"/>
</dbReference>
<dbReference type="AlphaFoldDB" id="A0A4P6L4B7"/>
<sequence>MSKTLRINFELDQADNPPLYDELMRFTKGAKRANRLRTLAYAGLMIQAEVCLAKASTDLEPQAMSVDPTHAAATLELFGPAL</sequence>
<organism evidence="1 2">
    <name type="scientific">Pseudoduganella lutea</name>
    <dbReference type="NCBI Taxonomy" id="321985"/>
    <lineage>
        <taxon>Bacteria</taxon>
        <taxon>Pseudomonadati</taxon>
        <taxon>Pseudomonadota</taxon>
        <taxon>Betaproteobacteria</taxon>
        <taxon>Burkholderiales</taxon>
        <taxon>Oxalobacteraceae</taxon>
        <taxon>Telluria group</taxon>
        <taxon>Pseudoduganella</taxon>
    </lineage>
</organism>
<dbReference type="RefSeq" id="WP_130189415.1">
    <property type="nucleotide sequence ID" value="NZ_CP035913.1"/>
</dbReference>
<proteinExistence type="predicted"/>